<gene>
    <name evidence="2" type="ORF">M421DRAFT_90051</name>
</gene>
<accession>A0A6A5RZZ5</accession>
<evidence type="ECO:0000256" key="1">
    <source>
        <dbReference type="SAM" id="SignalP"/>
    </source>
</evidence>
<dbReference type="EMBL" id="ML978960">
    <property type="protein sequence ID" value="KAF1931836.1"/>
    <property type="molecule type" value="Genomic_DNA"/>
</dbReference>
<keyword evidence="1" id="KW-0732">Signal</keyword>
<proteinExistence type="predicted"/>
<dbReference type="OrthoDB" id="3565477at2759"/>
<dbReference type="Proteomes" id="UP000800082">
    <property type="component" value="Unassembled WGS sequence"/>
</dbReference>
<dbReference type="GeneID" id="54355487"/>
<evidence type="ECO:0000313" key="2">
    <source>
        <dbReference type="EMBL" id="KAF1931836.1"/>
    </source>
</evidence>
<feature type="signal peptide" evidence="1">
    <location>
        <begin position="1"/>
        <end position="23"/>
    </location>
</feature>
<feature type="chain" id="PRO_5025388787" evidence="1">
    <location>
        <begin position="24"/>
        <end position="406"/>
    </location>
</feature>
<protein>
    <submittedName>
        <fullName evidence="2">Uncharacterized protein</fullName>
    </submittedName>
</protein>
<name>A0A6A5RZZ5_9PLEO</name>
<reference evidence="2" key="1">
    <citation type="journal article" date="2020" name="Stud. Mycol.">
        <title>101 Dothideomycetes genomes: a test case for predicting lifestyles and emergence of pathogens.</title>
        <authorList>
            <person name="Haridas S."/>
            <person name="Albert R."/>
            <person name="Binder M."/>
            <person name="Bloem J."/>
            <person name="Labutti K."/>
            <person name="Salamov A."/>
            <person name="Andreopoulos B."/>
            <person name="Baker S."/>
            <person name="Barry K."/>
            <person name="Bills G."/>
            <person name="Bluhm B."/>
            <person name="Cannon C."/>
            <person name="Castanera R."/>
            <person name="Culley D."/>
            <person name="Daum C."/>
            <person name="Ezra D."/>
            <person name="Gonzalez J."/>
            <person name="Henrissat B."/>
            <person name="Kuo A."/>
            <person name="Liang C."/>
            <person name="Lipzen A."/>
            <person name="Lutzoni F."/>
            <person name="Magnuson J."/>
            <person name="Mondo S."/>
            <person name="Nolan M."/>
            <person name="Ohm R."/>
            <person name="Pangilinan J."/>
            <person name="Park H.-J."/>
            <person name="Ramirez L."/>
            <person name="Alfaro M."/>
            <person name="Sun H."/>
            <person name="Tritt A."/>
            <person name="Yoshinaga Y."/>
            <person name="Zwiers L.-H."/>
            <person name="Turgeon B."/>
            <person name="Goodwin S."/>
            <person name="Spatafora J."/>
            <person name="Crous P."/>
            <person name="Grigoriev I."/>
        </authorList>
    </citation>
    <scope>NUCLEOTIDE SEQUENCE</scope>
    <source>
        <strain evidence="2">CBS 183.55</strain>
    </source>
</reference>
<sequence length="406" mass="40395">MGSTLKVFHALSILSVIVPSVNAVPSGTKLELKAFKNVDRLVYKRQDLGGLIDTCNLCPVVRRLSRYLPEDVQNTANDINNQLRNLIAQVGPTLPGGIPALDSLLSNPTDILGGALPGGLLGNPTDVVGDLLNGGLPTGALGNVPVVGDILNGGLPTGALGNVPVVGDLLNGGLPTGAIGGVPVVGDILGGGLPTNALGGLTNALPTGILGNLPILGSALPTNAPGTVTNAPPTGALGGLTNVLPTGALGGLTNAVPTAAAGGLLGGIPGVGGLLGGLTNPTGLLGGVTSAVPATPAPTGLLGAVTNPKVPKIIQSGTIVDKAYNWSFYNNGAVQVEKNFLFPRQGVLSGLLPDRTFSGLFADGLHIGDHVVPYPGAYLPLLNGVKLPPLSSLLNLVPDADDGDKR</sequence>
<keyword evidence="3" id="KW-1185">Reference proteome</keyword>
<dbReference type="RefSeq" id="XP_033452084.1">
    <property type="nucleotide sequence ID" value="XM_033597820.1"/>
</dbReference>
<organism evidence="2 3">
    <name type="scientific">Didymella exigua CBS 183.55</name>
    <dbReference type="NCBI Taxonomy" id="1150837"/>
    <lineage>
        <taxon>Eukaryota</taxon>
        <taxon>Fungi</taxon>
        <taxon>Dikarya</taxon>
        <taxon>Ascomycota</taxon>
        <taxon>Pezizomycotina</taxon>
        <taxon>Dothideomycetes</taxon>
        <taxon>Pleosporomycetidae</taxon>
        <taxon>Pleosporales</taxon>
        <taxon>Pleosporineae</taxon>
        <taxon>Didymellaceae</taxon>
        <taxon>Didymella</taxon>
    </lineage>
</organism>
<evidence type="ECO:0000313" key="3">
    <source>
        <dbReference type="Proteomes" id="UP000800082"/>
    </source>
</evidence>
<dbReference type="AlphaFoldDB" id="A0A6A5RZZ5"/>